<name>A0AAQ3RBT3_9PEZI</name>
<accession>A0AAQ3RBT3</accession>
<protein>
    <submittedName>
        <fullName evidence="2">Uncharacterized protein</fullName>
    </submittedName>
</protein>
<evidence type="ECO:0000313" key="2">
    <source>
        <dbReference type="EMBL" id="WPH02955.1"/>
    </source>
</evidence>
<feature type="region of interest" description="Disordered" evidence="1">
    <location>
        <begin position="1"/>
        <end position="22"/>
    </location>
</feature>
<dbReference type="Proteomes" id="UP001303373">
    <property type="component" value="Chromosome 9"/>
</dbReference>
<feature type="compositionally biased region" description="Low complexity" evidence="1">
    <location>
        <begin position="169"/>
        <end position="178"/>
    </location>
</feature>
<dbReference type="EMBL" id="CP138588">
    <property type="protein sequence ID" value="WPH02955.1"/>
    <property type="molecule type" value="Genomic_DNA"/>
</dbReference>
<feature type="region of interest" description="Disordered" evidence="1">
    <location>
        <begin position="160"/>
        <end position="183"/>
    </location>
</feature>
<feature type="region of interest" description="Disordered" evidence="1">
    <location>
        <begin position="103"/>
        <end position="123"/>
    </location>
</feature>
<dbReference type="AlphaFoldDB" id="A0AAQ3RBT3"/>
<evidence type="ECO:0000256" key="1">
    <source>
        <dbReference type="SAM" id="MobiDB-lite"/>
    </source>
</evidence>
<proteinExistence type="predicted"/>
<feature type="compositionally biased region" description="Low complexity" evidence="1">
    <location>
        <begin position="40"/>
        <end position="50"/>
    </location>
</feature>
<sequence>MAHSSAANYNVRPGHNSSQRSNLNVMDIRYISPSAGAVNPPASTASSASRPPMPPHAYNNTSIAANNGKMMNMRGLGEALPQSRPNYSVSYVPQICNPPIPPPNIPHAVARSNSNTPRAPRPSYSEEQKFYIMYARIIRDWSWPEIEANFTRIFDGRSDERSEQLGGTQQQRAANHAAQRNERSKGGLTSVYYRIRRSWGLEEVLKGGPETFANDKRVIHHMARNFSEEFLISIGYLA</sequence>
<feature type="region of interest" description="Disordered" evidence="1">
    <location>
        <begin position="36"/>
        <end position="63"/>
    </location>
</feature>
<keyword evidence="3" id="KW-1185">Reference proteome</keyword>
<reference evidence="2 3" key="1">
    <citation type="submission" date="2023-11" db="EMBL/GenBank/DDBJ databases">
        <title>An acidophilic fungus is an integral part of prey digestion in a carnivorous sundew plant.</title>
        <authorList>
            <person name="Tsai I.J."/>
        </authorList>
    </citation>
    <scope>NUCLEOTIDE SEQUENCE [LARGE SCALE GENOMIC DNA]</scope>
    <source>
        <strain evidence="2">169a</strain>
    </source>
</reference>
<evidence type="ECO:0000313" key="3">
    <source>
        <dbReference type="Proteomes" id="UP001303373"/>
    </source>
</evidence>
<organism evidence="2 3">
    <name type="scientific">Acrodontium crateriforme</name>
    <dbReference type="NCBI Taxonomy" id="150365"/>
    <lineage>
        <taxon>Eukaryota</taxon>
        <taxon>Fungi</taxon>
        <taxon>Dikarya</taxon>
        <taxon>Ascomycota</taxon>
        <taxon>Pezizomycotina</taxon>
        <taxon>Dothideomycetes</taxon>
        <taxon>Dothideomycetidae</taxon>
        <taxon>Mycosphaerellales</taxon>
        <taxon>Teratosphaeriaceae</taxon>
        <taxon>Acrodontium</taxon>
    </lineage>
</organism>
<gene>
    <name evidence="2" type="ORF">R9X50_00582700</name>
</gene>